<comment type="function">
    <text evidence="1">Involved in the transposition of the insertion sequence IS5.</text>
</comment>
<comment type="similarity">
    <text evidence="2">Belongs to the transposase 11 family.</text>
</comment>
<comment type="caution">
    <text evidence="9">The sequence shown here is derived from an EMBL/GenBank/DDBJ whole genome shotgun (WGS) entry which is preliminary data.</text>
</comment>
<evidence type="ECO:0000259" key="7">
    <source>
        <dbReference type="Pfam" id="PF01609"/>
    </source>
</evidence>
<evidence type="ECO:0000256" key="6">
    <source>
        <dbReference type="SAM" id="MobiDB-lite"/>
    </source>
</evidence>
<dbReference type="Proteomes" id="UP000689967">
    <property type="component" value="Unassembled WGS sequence"/>
</dbReference>
<reference evidence="9 10" key="1">
    <citation type="submission" date="2021-01" db="EMBL/GenBank/DDBJ databases">
        <title>Roseomonas sp. nov, a bacterium isolated from an oil production mixture in Yumen Oilfield.</title>
        <authorList>
            <person name="Wu D."/>
        </authorList>
    </citation>
    <scope>NUCLEOTIDE SEQUENCE [LARGE SCALE GENOMIC DNA]</scope>
    <source>
        <strain evidence="9 10">ROY-5-3</strain>
    </source>
</reference>
<proteinExistence type="inferred from homology"/>
<evidence type="ECO:0000256" key="2">
    <source>
        <dbReference type="ARBA" id="ARBA00010075"/>
    </source>
</evidence>
<keyword evidence="3" id="KW-0815">Transposition</keyword>
<keyword evidence="5" id="KW-0233">DNA recombination</keyword>
<evidence type="ECO:0000259" key="8">
    <source>
        <dbReference type="Pfam" id="PF05598"/>
    </source>
</evidence>
<evidence type="ECO:0000256" key="4">
    <source>
        <dbReference type="ARBA" id="ARBA00023125"/>
    </source>
</evidence>
<dbReference type="EMBL" id="JAERQM010000021">
    <property type="protein sequence ID" value="MBU8547325.1"/>
    <property type="molecule type" value="Genomic_DNA"/>
</dbReference>
<evidence type="ECO:0000313" key="9">
    <source>
        <dbReference type="EMBL" id="MBU8547325.1"/>
    </source>
</evidence>
<evidence type="ECO:0000313" key="10">
    <source>
        <dbReference type="Proteomes" id="UP000689967"/>
    </source>
</evidence>
<sequence length="360" mass="39864">MRGTDRQTGSMFSYVSPEALVPVDHPLRAIRLLVNRALDRLSGEFDKLYASGGRDSIAPEKLLRALLLQAFYSVRSERWLMEQVTYNMLFRWFIGLSMDAPVWDVTVFTKNRDRLLRGEVAGKFFAAVLADPEVKPLLSSEHFSVDGTLIEAWASMKSFRPKDGSGAPPGPGRNGERDFHGEKRSNETHASTTDPDARLARKSNGQASKLCYAGHVVMENRHGLAVAAATTRATGTAERDAGEAMMAGLERAPRSTLGGDKNYDTQGFVAAMRRLGVTPHVAQHNNGRRSAIDGRTTRHPGYAVSQRVRKRIEEVFGWGKEIGGMRRTLLRGLERVGWSFMLRVAAYNLIRLPKLLAAPA</sequence>
<feature type="domain" description="Transposase IS4-like" evidence="7">
    <location>
        <begin position="191"/>
        <end position="349"/>
    </location>
</feature>
<accession>A0ABS6HF14</accession>
<evidence type="ECO:0000256" key="5">
    <source>
        <dbReference type="ARBA" id="ARBA00023172"/>
    </source>
</evidence>
<organism evidence="9 10">
    <name type="scientific">Falsiroseomonas oleicola</name>
    <dbReference type="NCBI Taxonomy" id="2801474"/>
    <lineage>
        <taxon>Bacteria</taxon>
        <taxon>Pseudomonadati</taxon>
        <taxon>Pseudomonadota</taxon>
        <taxon>Alphaproteobacteria</taxon>
        <taxon>Acetobacterales</taxon>
        <taxon>Roseomonadaceae</taxon>
        <taxon>Falsiroseomonas</taxon>
    </lineage>
</organism>
<feature type="compositionally biased region" description="Basic and acidic residues" evidence="6">
    <location>
        <begin position="174"/>
        <end position="187"/>
    </location>
</feature>
<dbReference type="RefSeq" id="WP_216879298.1">
    <property type="nucleotide sequence ID" value="NZ_JAERQM010000021.1"/>
</dbReference>
<feature type="domain" description="Transposase InsH N-terminal" evidence="8">
    <location>
        <begin position="17"/>
        <end position="114"/>
    </location>
</feature>
<dbReference type="PANTHER" id="PTHR35604">
    <property type="entry name" value="TRANSPOSASE INSH FOR INSERTION SEQUENCE ELEMENT IS5A-RELATED"/>
    <property type="match status" value="1"/>
</dbReference>
<dbReference type="InterPro" id="IPR002559">
    <property type="entry name" value="Transposase_11"/>
</dbReference>
<name>A0ABS6HF14_9PROT</name>
<evidence type="ECO:0000256" key="1">
    <source>
        <dbReference type="ARBA" id="ARBA00003544"/>
    </source>
</evidence>
<evidence type="ECO:0000256" key="3">
    <source>
        <dbReference type="ARBA" id="ARBA00022578"/>
    </source>
</evidence>
<dbReference type="InterPro" id="IPR008490">
    <property type="entry name" value="Transposase_InsH_N"/>
</dbReference>
<keyword evidence="4" id="KW-0238">DNA-binding</keyword>
<dbReference type="NCBIfam" id="NF033581">
    <property type="entry name" value="transpos_IS5_4"/>
    <property type="match status" value="1"/>
</dbReference>
<dbReference type="Pfam" id="PF05598">
    <property type="entry name" value="DUF772"/>
    <property type="match status" value="1"/>
</dbReference>
<keyword evidence="10" id="KW-1185">Reference proteome</keyword>
<feature type="region of interest" description="Disordered" evidence="6">
    <location>
        <begin position="160"/>
        <end position="201"/>
    </location>
</feature>
<gene>
    <name evidence="9" type="ORF">JJQ90_26690</name>
</gene>
<dbReference type="Pfam" id="PF01609">
    <property type="entry name" value="DDE_Tnp_1"/>
    <property type="match status" value="1"/>
</dbReference>
<dbReference type="PANTHER" id="PTHR35604:SF2">
    <property type="entry name" value="TRANSPOSASE INSH FOR INSERTION SEQUENCE ELEMENT IS5A-RELATED"/>
    <property type="match status" value="1"/>
</dbReference>
<protein>
    <submittedName>
        <fullName evidence="9">IS5 family transposase</fullName>
    </submittedName>
</protein>
<dbReference type="InterPro" id="IPR047959">
    <property type="entry name" value="Transpos_IS5"/>
</dbReference>